<sequence length="192" mass="21816">MVGLAMLRHCMQAKALFDQSETMAKQMGLYNEYLCLNYAAPWPDPISGYGAAVKAQLQAVSKMYDPRGVFQTQCRSALTLLSHLSAYSLAGCLMEHFVVFHSWQLTTSPDELQRLQTPTGMRTLYIYVIPKMITTLLACYLAWTTNQTWLKWCVACLTVSWVSSFTVQIPLQRRIQQTGDSKALVTLVWTDW</sequence>
<name>A0A4U0WXE5_9PEZI</name>
<dbReference type="OrthoDB" id="2151789at2759"/>
<gene>
    <name evidence="2" type="ORF">B0A55_10954</name>
</gene>
<keyword evidence="1" id="KW-0812">Transmembrane</keyword>
<keyword evidence="1" id="KW-1133">Transmembrane helix</keyword>
<reference evidence="2 3" key="1">
    <citation type="submission" date="2017-03" db="EMBL/GenBank/DDBJ databases">
        <title>Genomes of endolithic fungi from Antarctica.</title>
        <authorList>
            <person name="Coleine C."/>
            <person name="Masonjones S."/>
            <person name="Stajich J.E."/>
        </authorList>
    </citation>
    <scope>NUCLEOTIDE SEQUENCE [LARGE SCALE GENOMIC DNA]</scope>
    <source>
        <strain evidence="2 3">CCFEE 5184</strain>
    </source>
</reference>
<dbReference type="AlphaFoldDB" id="A0A4U0WXE5"/>
<feature type="non-terminal residue" evidence="2">
    <location>
        <position position="192"/>
    </location>
</feature>
<accession>A0A4U0WXE5</accession>
<dbReference type="STRING" id="329884.A0A4U0WXE5"/>
<organism evidence="2 3">
    <name type="scientific">Friedmanniomyces simplex</name>
    <dbReference type="NCBI Taxonomy" id="329884"/>
    <lineage>
        <taxon>Eukaryota</taxon>
        <taxon>Fungi</taxon>
        <taxon>Dikarya</taxon>
        <taxon>Ascomycota</taxon>
        <taxon>Pezizomycotina</taxon>
        <taxon>Dothideomycetes</taxon>
        <taxon>Dothideomycetidae</taxon>
        <taxon>Mycosphaerellales</taxon>
        <taxon>Teratosphaeriaceae</taxon>
        <taxon>Friedmanniomyces</taxon>
    </lineage>
</organism>
<protein>
    <submittedName>
        <fullName evidence="2">Uncharacterized protein</fullName>
    </submittedName>
</protein>
<evidence type="ECO:0000256" key="1">
    <source>
        <dbReference type="SAM" id="Phobius"/>
    </source>
</evidence>
<dbReference type="EMBL" id="NAJQ01000533">
    <property type="protein sequence ID" value="TKA68071.1"/>
    <property type="molecule type" value="Genomic_DNA"/>
</dbReference>
<dbReference type="Proteomes" id="UP000309340">
    <property type="component" value="Unassembled WGS sequence"/>
</dbReference>
<comment type="caution">
    <text evidence="2">The sequence shown here is derived from an EMBL/GenBank/DDBJ whole genome shotgun (WGS) entry which is preliminary data.</text>
</comment>
<evidence type="ECO:0000313" key="3">
    <source>
        <dbReference type="Proteomes" id="UP000309340"/>
    </source>
</evidence>
<feature type="transmembrane region" description="Helical" evidence="1">
    <location>
        <begin position="124"/>
        <end position="143"/>
    </location>
</feature>
<proteinExistence type="predicted"/>
<keyword evidence="3" id="KW-1185">Reference proteome</keyword>
<keyword evidence="1" id="KW-0472">Membrane</keyword>
<evidence type="ECO:0000313" key="2">
    <source>
        <dbReference type="EMBL" id="TKA68071.1"/>
    </source>
</evidence>